<evidence type="ECO:0008006" key="4">
    <source>
        <dbReference type="Google" id="ProtNLM"/>
    </source>
</evidence>
<proteinExistence type="predicted"/>
<evidence type="ECO:0000256" key="1">
    <source>
        <dbReference type="SAM" id="Phobius"/>
    </source>
</evidence>
<keyword evidence="1" id="KW-0472">Membrane</keyword>
<name>A0ABS4IY98_9BACL</name>
<gene>
    <name evidence="2" type="ORF">J2Z66_004171</name>
</gene>
<keyword evidence="3" id="KW-1185">Reference proteome</keyword>
<reference evidence="2 3" key="1">
    <citation type="submission" date="2021-03" db="EMBL/GenBank/DDBJ databases">
        <title>Genomic Encyclopedia of Type Strains, Phase IV (KMG-IV): sequencing the most valuable type-strain genomes for metagenomic binning, comparative biology and taxonomic classification.</title>
        <authorList>
            <person name="Goeker M."/>
        </authorList>
    </citation>
    <scope>NUCLEOTIDE SEQUENCE [LARGE SCALE GENOMIC DNA]</scope>
    <source>
        <strain evidence="2 3">DSM 26048</strain>
    </source>
</reference>
<accession>A0ABS4IY98</accession>
<organism evidence="2 3">
    <name type="scientific">Paenibacillus eucommiae</name>
    <dbReference type="NCBI Taxonomy" id="1355755"/>
    <lineage>
        <taxon>Bacteria</taxon>
        <taxon>Bacillati</taxon>
        <taxon>Bacillota</taxon>
        <taxon>Bacilli</taxon>
        <taxon>Bacillales</taxon>
        <taxon>Paenibacillaceae</taxon>
        <taxon>Paenibacillus</taxon>
    </lineage>
</organism>
<evidence type="ECO:0000313" key="3">
    <source>
        <dbReference type="Proteomes" id="UP001519287"/>
    </source>
</evidence>
<sequence>MKKKRKKQQVDNRANIIVLMTATISLINSIIALIITLAD</sequence>
<evidence type="ECO:0000313" key="2">
    <source>
        <dbReference type="EMBL" id="MBP1992562.1"/>
    </source>
</evidence>
<dbReference type="Proteomes" id="UP001519287">
    <property type="component" value="Unassembled WGS sequence"/>
</dbReference>
<protein>
    <recommendedName>
        <fullName evidence="4">DUF4044 domain-containing protein</fullName>
    </recommendedName>
</protein>
<comment type="caution">
    <text evidence="2">The sequence shown here is derived from an EMBL/GenBank/DDBJ whole genome shotgun (WGS) entry which is preliminary data.</text>
</comment>
<dbReference type="EMBL" id="JAGGLB010000014">
    <property type="protein sequence ID" value="MBP1992562.1"/>
    <property type="molecule type" value="Genomic_DNA"/>
</dbReference>
<keyword evidence="1" id="KW-1133">Transmembrane helix</keyword>
<feature type="transmembrane region" description="Helical" evidence="1">
    <location>
        <begin position="16"/>
        <end position="38"/>
    </location>
</feature>
<keyword evidence="1" id="KW-0812">Transmembrane</keyword>